<feature type="region of interest" description="Disordered" evidence="3">
    <location>
        <begin position="571"/>
        <end position="693"/>
    </location>
</feature>
<dbReference type="AlphaFoldDB" id="A0A7S2W626"/>
<evidence type="ECO:0000256" key="2">
    <source>
        <dbReference type="ARBA" id="ARBA00023098"/>
    </source>
</evidence>
<protein>
    <submittedName>
        <fullName evidence="4">Uncharacterized protein</fullName>
    </submittedName>
</protein>
<dbReference type="GO" id="GO:0005737">
    <property type="term" value="C:cytoplasm"/>
    <property type="evidence" value="ECO:0007669"/>
    <property type="project" value="TreeGrafter"/>
</dbReference>
<gene>
    <name evidence="4" type="ORF">QSP1433_LOCUS2549</name>
</gene>
<dbReference type="InterPro" id="IPR039034">
    <property type="entry name" value="INPP4"/>
</dbReference>
<name>A0A7S2W626_9STRA</name>
<dbReference type="EMBL" id="HBHK01004241">
    <property type="protein sequence ID" value="CAD9668697.1"/>
    <property type="molecule type" value="Transcribed_RNA"/>
</dbReference>
<dbReference type="PANTHER" id="PTHR12187">
    <property type="entry name" value="AGAP000124-PA"/>
    <property type="match status" value="1"/>
</dbReference>
<evidence type="ECO:0000313" key="4">
    <source>
        <dbReference type="EMBL" id="CAD9668697.1"/>
    </source>
</evidence>
<keyword evidence="1" id="KW-0378">Hydrolase</keyword>
<sequence>MGTDIVQIAVGVHCPALNHECVFIRLCTVPLSNGDDGTRATASLFSPGNNKNAFYNVVHTTNYAVNKPTRGFTRTFETVFSLLIDEQLDQELVIQLCAGQPSELSRSSKTGVPGVDDELEVLGVAKCRLQGLLVSRRTKMLISWSEEQILYFQHNQISLDRTGIGLYLLSEQFWRTLCEDVVNVYARNYMIYPVVRSLVFDLKNVEKNDRVISQPSSSMVLASEVSFETPLSYQVPIQYLRQRLTVLAQQAKNWESLYSQVRVANCQFNSVKMAASCGYQYVELSILGASNLVQVQRVETDKHSKFKSLINKDKRSSGVSSGKLCSPFVRLSFQHPAGHNVTIGRTRTEYRTDNPAFGAILVESEYAIRADTLSFGFYVPCNPDVLLVLELFHERSSGLTQRISHIPMMRVCIPFQSLLNRRRESRHPNKQVDLEMFSFESEPYVLGILHVGVSSNLLSTPDLFDLSKPSEVPENGILFQWPLRWMEPHVAQVHGDVQKLNRLLDGVQNAQEAFENGSAIGGDALVSCLKRSIHKKDFSVGAIPTNLHVTYFVLETLRPGEEKQDVARTWEAGSNPEGSAPTLPPRPGLSKIKRRPSRPPPPRKGSLSGSNRPLAPQRPPPPSRRGSSFSSVDSRPPLPARPASLRSTVSSPGPPPPPPRSDDNEPPPLAEPSSLGEDTAPPPPPPPRSSLRRLDLSKTVGIFPLTTCGAPAAHCFNFSSNETLLQERVTLNETVGTRVPWSPAFPHVLPQMNDFEEIKSCITTWRKHAESYRRNYLRESAVMSQAVAALVSCFVSELVVRLGDSCIPDAHISRWAHSSEDYHPSSQLWVQQLYEVGFLVGWESLVSSQGKELGMLEDSIAAMHILTDKCEFYLISYKDMDLRTGFPDVSARGSGREIYTSLLVDPVSEDIQVYIALHPEDYNLYHLGDISTTEDGFRRPISVFSVLFSQGINETQTLANLSNMLGETTGAAVQQKLNHQSLNTVMLYHNRHLRWISEVDPERFASVSEATMESIQSLQLVVESQQKHSKDVDVLVFAENTVRSLGGGRVTFCKSGKDRTAMSATLEQSGLLSTMPLVHKVQLDEQMVSNLAREYGSRIVVAEKNVGRPKYSFNSAQRQLLPTRYRPPHSTIQDMFTSLTARDS</sequence>
<evidence type="ECO:0000256" key="1">
    <source>
        <dbReference type="ARBA" id="ARBA00022801"/>
    </source>
</evidence>
<keyword evidence="2" id="KW-0443">Lipid metabolism</keyword>
<organism evidence="4">
    <name type="scientific">Mucochytrium quahogii</name>
    <dbReference type="NCBI Taxonomy" id="96639"/>
    <lineage>
        <taxon>Eukaryota</taxon>
        <taxon>Sar</taxon>
        <taxon>Stramenopiles</taxon>
        <taxon>Bigyra</taxon>
        <taxon>Labyrinthulomycetes</taxon>
        <taxon>Thraustochytrida</taxon>
        <taxon>Thraustochytriidae</taxon>
        <taxon>Mucochytrium</taxon>
    </lineage>
</organism>
<reference evidence="4" key="1">
    <citation type="submission" date="2021-01" db="EMBL/GenBank/DDBJ databases">
        <authorList>
            <person name="Corre E."/>
            <person name="Pelletier E."/>
            <person name="Niang G."/>
            <person name="Scheremetjew M."/>
            <person name="Finn R."/>
            <person name="Kale V."/>
            <person name="Holt S."/>
            <person name="Cochrane G."/>
            <person name="Meng A."/>
            <person name="Brown T."/>
            <person name="Cohen L."/>
        </authorList>
    </citation>
    <scope>NUCLEOTIDE SEQUENCE</scope>
    <source>
        <strain evidence="4">NY070348D</strain>
    </source>
</reference>
<evidence type="ECO:0000256" key="3">
    <source>
        <dbReference type="SAM" id="MobiDB-lite"/>
    </source>
</evidence>
<feature type="compositionally biased region" description="Low complexity" evidence="3">
    <location>
        <begin position="624"/>
        <end position="651"/>
    </location>
</feature>
<dbReference type="GO" id="GO:0016316">
    <property type="term" value="F:phosphatidylinositol-3,4-bisphosphate 4-phosphatase activity"/>
    <property type="evidence" value="ECO:0007669"/>
    <property type="project" value="InterPro"/>
</dbReference>
<proteinExistence type="predicted"/>
<feature type="compositionally biased region" description="Low complexity" evidence="3">
    <location>
        <begin position="604"/>
        <end position="615"/>
    </location>
</feature>
<dbReference type="PANTHER" id="PTHR12187:SF11">
    <property type="entry name" value="PHOSPHATIDYLINOSITOL-3,4-BISPHOSPHATE 4-PHOSPHATASE"/>
    <property type="match status" value="1"/>
</dbReference>
<accession>A0A7S2W626</accession>